<organism evidence="1">
    <name type="scientific">Lotharella oceanica</name>
    <dbReference type="NCBI Taxonomy" id="641309"/>
    <lineage>
        <taxon>Eukaryota</taxon>
        <taxon>Sar</taxon>
        <taxon>Rhizaria</taxon>
        <taxon>Cercozoa</taxon>
        <taxon>Chlorarachniophyceae</taxon>
        <taxon>Lotharella</taxon>
    </lineage>
</organism>
<name>A0A7S2TG21_9EUKA</name>
<evidence type="ECO:0000313" key="1">
    <source>
        <dbReference type="EMBL" id="CAD9744598.1"/>
    </source>
</evidence>
<proteinExistence type="predicted"/>
<dbReference type="EMBL" id="HBHP01000589">
    <property type="protein sequence ID" value="CAD9744598.1"/>
    <property type="molecule type" value="Transcribed_RNA"/>
</dbReference>
<sequence>MYGRRTRVLGMCMASTDADVKGAVLRGQKIRHEDGEAEGLLSETTAKKFSESSMSVLLRLMPIFSFAQLQLRLRVECRCPSSFIVRWPSPPTRGARTCSLGYHIDGRSAPKDLLHAHE</sequence>
<protein>
    <submittedName>
        <fullName evidence="1">Uncharacterized protein</fullName>
    </submittedName>
</protein>
<gene>
    <name evidence="1" type="ORF">LSP00402_LOCUS409</name>
</gene>
<reference evidence="1" key="1">
    <citation type="submission" date="2021-01" db="EMBL/GenBank/DDBJ databases">
        <authorList>
            <person name="Corre E."/>
            <person name="Pelletier E."/>
            <person name="Niang G."/>
            <person name="Scheremetjew M."/>
            <person name="Finn R."/>
            <person name="Kale V."/>
            <person name="Holt S."/>
            <person name="Cochrane G."/>
            <person name="Meng A."/>
            <person name="Brown T."/>
            <person name="Cohen L."/>
        </authorList>
    </citation>
    <scope>NUCLEOTIDE SEQUENCE</scope>
    <source>
        <strain evidence="1">CCMP622</strain>
    </source>
</reference>
<accession>A0A7S2TG21</accession>
<dbReference type="AlphaFoldDB" id="A0A7S2TG21"/>